<name>A0A4S2MHP0_9PEZI</name>
<gene>
    <name evidence="1" type="ORF">EX30DRAFT_258656</name>
</gene>
<evidence type="ECO:0000313" key="1">
    <source>
        <dbReference type="EMBL" id="TGZ76273.1"/>
    </source>
</evidence>
<dbReference type="EMBL" id="ML220188">
    <property type="protein sequence ID" value="TGZ76273.1"/>
    <property type="molecule type" value="Genomic_DNA"/>
</dbReference>
<protein>
    <submittedName>
        <fullName evidence="1">Uncharacterized protein</fullName>
    </submittedName>
</protein>
<keyword evidence="2" id="KW-1185">Reference proteome</keyword>
<accession>A0A4S2MHP0</accession>
<dbReference type="Proteomes" id="UP000298138">
    <property type="component" value="Unassembled WGS sequence"/>
</dbReference>
<sequence length="73" mass="8111">MENVREIYFIQSMHSVKNNGVGGLSFDKIQAFISLSMPSISTTTMLTNEDSFIHPSIHPASSPLLRTRVFSVP</sequence>
<organism evidence="1 2">
    <name type="scientific">Ascodesmis nigricans</name>
    <dbReference type="NCBI Taxonomy" id="341454"/>
    <lineage>
        <taxon>Eukaryota</taxon>
        <taxon>Fungi</taxon>
        <taxon>Dikarya</taxon>
        <taxon>Ascomycota</taxon>
        <taxon>Pezizomycotina</taxon>
        <taxon>Pezizomycetes</taxon>
        <taxon>Pezizales</taxon>
        <taxon>Ascodesmidaceae</taxon>
        <taxon>Ascodesmis</taxon>
    </lineage>
</organism>
<dbReference type="AlphaFoldDB" id="A0A4S2MHP0"/>
<dbReference type="InParanoid" id="A0A4S2MHP0"/>
<evidence type="ECO:0000313" key="2">
    <source>
        <dbReference type="Proteomes" id="UP000298138"/>
    </source>
</evidence>
<reference evidence="1 2" key="1">
    <citation type="submission" date="2019-04" db="EMBL/GenBank/DDBJ databases">
        <title>Comparative genomics and transcriptomics to analyze fruiting body development in filamentous ascomycetes.</title>
        <authorList>
            <consortium name="DOE Joint Genome Institute"/>
            <person name="Lutkenhaus R."/>
            <person name="Traeger S."/>
            <person name="Breuer J."/>
            <person name="Kuo A."/>
            <person name="Lipzen A."/>
            <person name="Pangilinan J."/>
            <person name="Dilworth D."/>
            <person name="Sandor L."/>
            <person name="Poggeler S."/>
            <person name="Barry K."/>
            <person name="Grigoriev I.V."/>
            <person name="Nowrousian M."/>
        </authorList>
    </citation>
    <scope>NUCLEOTIDE SEQUENCE [LARGE SCALE GENOMIC DNA]</scope>
    <source>
        <strain evidence="1 2">CBS 389.68</strain>
    </source>
</reference>
<proteinExistence type="predicted"/>